<dbReference type="AlphaFoldDB" id="A0A8H4KBS4"/>
<accession>A0A8H4KBS4</accession>
<reference evidence="1" key="1">
    <citation type="submission" date="2020-01" db="EMBL/GenBank/DDBJ databases">
        <title>Identification and distribution of gene clusters putatively required for synthesis of sphingolipid metabolism inhibitors in phylogenetically diverse species of the filamentous fungus Fusarium.</title>
        <authorList>
            <person name="Kim H.-S."/>
            <person name="Busman M."/>
            <person name="Brown D.W."/>
            <person name="Divon H."/>
            <person name="Uhlig S."/>
            <person name="Proctor R.H."/>
        </authorList>
    </citation>
    <scope>NUCLEOTIDE SEQUENCE</scope>
    <source>
        <strain evidence="1">NRRL 53441</strain>
    </source>
</reference>
<protein>
    <submittedName>
        <fullName evidence="1">Uncharacterized protein</fullName>
    </submittedName>
</protein>
<dbReference type="EMBL" id="JAADJG010000345">
    <property type="protein sequence ID" value="KAF4448345.1"/>
    <property type="molecule type" value="Genomic_DNA"/>
</dbReference>
<evidence type="ECO:0000313" key="1">
    <source>
        <dbReference type="EMBL" id="KAF4448345.1"/>
    </source>
</evidence>
<proteinExistence type="predicted"/>
<comment type="caution">
    <text evidence="1">The sequence shown here is derived from an EMBL/GenBank/DDBJ whole genome shotgun (WGS) entry which is preliminary data.</text>
</comment>
<organism evidence="1 2">
    <name type="scientific">Fusarium austroafricanum</name>
    <dbReference type="NCBI Taxonomy" id="2364996"/>
    <lineage>
        <taxon>Eukaryota</taxon>
        <taxon>Fungi</taxon>
        <taxon>Dikarya</taxon>
        <taxon>Ascomycota</taxon>
        <taxon>Pezizomycotina</taxon>
        <taxon>Sordariomycetes</taxon>
        <taxon>Hypocreomycetidae</taxon>
        <taxon>Hypocreales</taxon>
        <taxon>Nectriaceae</taxon>
        <taxon>Fusarium</taxon>
        <taxon>Fusarium concolor species complex</taxon>
    </lineage>
</organism>
<name>A0A8H4KBS4_9HYPO</name>
<keyword evidence="2" id="KW-1185">Reference proteome</keyword>
<dbReference type="Proteomes" id="UP000605986">
    <property type="component" value="Unassembled WGS sequence"/>
</dbReference>
<sequence length="499" mass="55510">MKIHPSSMLFSYVLSYAYAAEQKNIFESCNDVYGILECDTTVEYPIDTDPIRDGTGAVVDLDIKVDKVNICDAVTNALGSYDFVDNKELNCRCLSSAVDWGNTPTAKPIFDGQVNGQCLADNDFTISTDRASVLKSQLPATNGWTIVRGPDIDVATYKRLLKAVVSCYTGTEVCDKAKVRAFFASYVENADSITDSELVRMLNKWVTLFASLKKKTTDVQTYAKQVQARLKTVSNKVNSVKANVCKNNACKGSTPTNAFKKYSSTFSTIKSLQGVPNAAERSLANIPKMTQIARDAIKYTTTPADEAYYVNLVNDYQINSLRDVIKAFRVTQYFPQAAEDLKKLTGTFNLISNHAGAARSGATSINQILSTNWAKNSELAKTASGRKVRDGLISIQKSFRNDLKGPLDNLIKANKAVEDLLNQFPLRKKRFEFVSGGVPYNRWTNVRMAVPCRKETSRPFTRDGFTKSYPYSKIEACEFGPAKVPFIKHVIPYIKYRFV</sequence>
<dbReference type="OrthoDB" id="5042680at2759"/>
<gene>
    <name evidence="1" type="ORF">F53441_8244</name>
</gene>
<evidence type="ECO:0000313" key="2">
    <source>
        <dbReference type="Proteomes" id="UP000605986"/>
    </source>
</evidence>